<evidence type="ECO:0000256" key="3">
    <source>
        <dbReference type="ARBA" id="ARBA00012438"/>
    </source>
</evidence>
<dbReference type="CDD" id="cd00082">
    <property type="entry name" value="HisKA"/>
    <property type="match status" value="1"/>
</dbReference>
<dbReference type="Proteomes" id="UP000316968">
    <property type="component" value="Chromosome"/>
</dbReference>
<evidence type="ECO:0000256" key="5">
    <source>
        <dbReference type="ARBA" id="ARBA00022553"/>
    </source>
</evidence>
<evidence type="ECO:0000256" key="12">
    <source>
        <dbReference type="SAM" id="Phobius"/>
    </source>
</evidence>
<proteinExistence type="predicted"/>
<dbReference type="PANTHER" id="PTHR43711">
    <property type="entry name" value="TWO-COMPONENT HISTIDINE KINASE"/>
    <property type="match status" value="1"/>
</dbReference>
<dbReference type="Pfam" id="PF00512">
    <property type="entry name" value="HisKA"/>
    <property type="match status" value="1"/>
</dbReference>
<dbReference type="FunFam" id="1.10.287.130:FF:000001">
    <property type="entry name" value="Two-component sensor histidine kinase"/>
    <property type="match status" value="1"/>
</dbReference>
<dbReference type="SMART" id="SM00387">
    <property type="entry name" value="HATPase_c"/>
    <property type="match status" value="1"/>
</dbReference>
<keyword evidence="9" id="KW-0067">ATP-binding</keyword>
<keyword evidence="7" id="KW-0547">Nucleotide-binding</keyword>
<dbReference type="EMBL" id="CP041217">
    <property type="protein sequence ID" value="QDH21182.1"/>
    <property type="molecule type" value="Genomic_DNA"/>
</dbReference>
<evidence type="ECO:0000256" key="1">
    <source>
        <dbReference type="ARBA" id="ARBA00000085"/>
    </source>
</evidence>
<evidence type="ECO:0000256" key="8">
    <source>
        <dbReference type="ARBA" id="ARBA00022777"/>
    </source>
</evidence>
<dbReference type="CDD" id="cd06225">
    <property type="entry name" value="HAMP"/>
    <property type="match status" value="1"/>
</dbReference>
<keyword evidence="16" id="KW-1185">Reference proteome</keyword>
<dbReference type="PROSITE" id="PS50885">
    <property type="entry name" value="HAMP"/>
    <property type="match status" value="1"/>
</dbReference>
<dbReference type="GO" id="GO:0000155">
    <property type="term" value="F:phosphorelay sensor kinase activity"/>
    <property type="evidence" value="ECO:0007669"/>
    <property type="project" value="InterPro"/>
</dbReference>
<comment type="subcellular location">
    <subcellularLocation>
        <location evidence="2">Cell membrane</location>
        <topology evidence="2">Multi-pass membrane protein</topology>
    </subcellularLocation>
</comment>
<dbReference type="Pfam" id="PF02518">
    <property type="entry name" value="HATPase_c"/>
    <property type="match status" value="1"/>
</dbReference>
<evidence type="ECO:0000256" key="9">
    <source>
        <dbReference type="ARBA" id="ARBA00022840"/>
    </source>
</evidence>
<dbReference type="Gene3D" id="3.30.565.10">
    <property type="entry name" value="Histidine kinase-like ATPase, C-terminal domain"/>
    <property type="match status" value="1"/>
</dbReference>
<dbReference type="InterPro" id="IPR036890">
    <property type="entry name" value="HATPase_C_sf"/>
</dbReference>
<organism evidence="15 16">
    <name type="scientific">Saccharibacillus brassicae</name>
    <dbReference type="NCBI Taxonomy" id="2583377"/>
    <lineage>
        <taxon>Bacteria</taxon>
        <taxon>Bacillati</taxon>
        <taxon>Bacillota</taxon>
        <taxon>Bacilli</taxon>
        <taxon>Bacillales</taxon>
        <taxon>Paenibacillaceae</taxon>
        <taxon>Saccharibacillus</taxon>
    </lineage>
</organism>
<dbReference type="InterPro" id="IPR036097">
    <property type="entry name" value="HisK_dim/P_sf"/>
</dbReference>
<keyword evidence="10" id="KW-0902">Two-component regulatory system</keyword>
<dbReference type="GO" id="GO:0005524">
    <property type="term" value="F:ATP binding"/>
    <property type="evidence" value="ECO:0007669"/>
    <property type="project" value="UniProtKB-KW"/>
</dbReference>
<evidence type="ECO:0000256" key="7">
    <source>
        <dbReference type="ARBA" id="ARBA00022741"/>
    </source>
</evidence>
<evidence type="ECO:0000259" key="14">
    <source>
        <dbReference type="PROSITE" id="PS50885"/>
    </source>
</evidence>
<evidence type="ECO:0000259" key="13">
    <source>
        <dbReference type="PROSITE" id="PS50109"/>
    </source>
</evidence>
<dbReference type="Gene3D" id="1.10.287.130">
    <property type="match status" value="1"/>
</dbReference>
<dbReference type="PRINTS" id="PR00344">
    <property type="entry name" value="BCTRLSENSOR"/>
</dbReference>
<dbReference type="EC" id="2.7.13.3" evidence="3"/>
<evidence type="ECO:0000313" key="15">
    <source>
        <dbReference type="EMBL" id="QDH21182.1"/>
    </source>
</evidence>
<feature type="domain" description="Histidine kinase" evidence="13">
    <location>
        <begin position="237"/>
        <end position="452"/>
    </location>
</feature>
<dbReference type="KEGG" id="saca:FFV09_10150"/>
<feature type="transmembrane region" description="Helical" evidence="12">
    <location>
        <begin position="9"/>
        <end position="32"/>
    </location>
</feature>
<gene>
    <name evidence="15" type="ORF">FFV09_10150</name>
</gene>
<dbReference type="Gene3D" id="6.10.340.10">
    <property type="match status" value="1"/>
</dbReference>
<feature type="domain" description="HAMP" evidence="14">
    <location>
        <begin position="177"/>
        <end position="229"/>
    </location>
</feature>
<name>A0A4Y6UU24_SACBS</name>
<feature type="transmembrane region" description="Helical" evidence="12">
    <location>
        <begin position="156"/>
        <end position="180"/>
    </location>
</feature>
<dbReference type="OrthoDB" id="9813151at2"/>
<dbReference type="SUPFAM" id="SSF158472">
    <property type="entry name" value="HAMP domain-like"/>
    <property type="match status" value="1"/>
</dbReference>
<dbReference type="SMART" id="SM00388">
    <property type="entry name" value="HisKA"/>
    <property type="match status" value="1"/>
</dbReference>
<dbReference type="InterPro" id="IPR003660">
    <property type="entry name" value="HAMP_dom"/>
</dbReference>
<sequence length="454" mass="50638">MIRSLYTRVVLIFLVSVIGGTLLSFFIATWAFREPLNENLQIPLVHFAQDVARIYEVLPTDEADAFVAGMHQLSSYHIRIYESPDVFRSFGQLDGEGIADITSEEVRRVLSGEKIQRNPNGLTISLVGLPFETKTGSQAIFIDPMGSPSSLFVLKWLLNFSVYALVAGSLVILAAAYFLVRPIQKLTGATRRIAEGHFDVKLDIRQKGELGTLARSFEQMIRELGQLETMRRDFVSNVSHEVQSPLTSISGYAVALKQVKLSEEQRIRYLDIIIGEAGRISKMSDSLLKLSALEAQSPQLRREPFQLDEQLRRVVIALQPQWQERQIAFELDLPDVRLAGDRDQLDQVWTNLIGNAIKFSPDGGQIAIRVETDESIVTVRVADQGIGIAPEDRERVFERFFKADRARSRKYEGSGLGLAIVKQIVTLQGGEIAVESELGQGTTFVVSLPLAPPN</sequence>
<dbReference type="InterPro" id="IPR003661">
    <property type="entry name" value="HisK_dim/P_dom"/>
</dbReference>
<evidence type="ECO:0000256" key="6">
    <source>
        <dbReference type="ARBA" id="ARBA00022679"/>
    </source>
</evidence>
<dbReference type="SUPFAM" id="SSF47384">
    <property type="entry name" value="Homodimeric domain of signal transducing histidine kinase"/>
    <property type="match status" value="1"/>
</dbReference>
<keyword evidence="12" id="KW-0812">Transmembrane</keyword>
<keyword evidence="8" id="KW-0418">Kinase</keyword>
<evidence type="ECO:0000256" key="4">
    <source>
        <dbReference type="ARBA" id="ARBA00022475"/>
    </source>
</evidence>
<keyword evidence="6" id="KW-0808">Transferase</keyword>
<dbReference type="PROSITE" id="PS50109">
    <property type="entry name" value="HIS_KIN"/>
    <property type="match status" value="1"/>
</dbReference>
<reference evidence="15 16" key="1">
    <citation type="submission" date="2019-06" db="EMBL/GenBank/DDBJ databases">
        <title>Saccharibacillus brassicae sp. nov., an endophytic bacterium isolated from Chinese cabbage seeds (Brassica pekinensis).</title>
        <authorList>
            <person name="Jiang L."/>
            <person name="Lee J."/>
            <person name="Kim S.W."/>
        </authorList>
    </citation>
    <scope>NUCLEOTIDE SEQUENCE [LARGE SCALE GENOMIC DNA]</scope>
    <source>
        <strain evidence="16">KCTC 43072 / ATSA2</strain>
    </source>
</reference>
<dbReference type="InterPro" id="IPR005467">
    <property type="entry name" value="His_kinase_dom"/>
</dbReference>
<dbReference type="InterPro" id="IPR050736">
    <property type="entry name" value="Sensor_HK_Regulatory"/>
</dbReference>
<dbReference type="GO" id="GO:0005886">
    <property type="term" value="C:plasma membrane"/>
    <property type="evidence" value="ECO:0007669"/>
    <property type="project" value="UniProtKB-SubCell"/>
</dbReference>
<protein>
    <recommendedName>
        <fullName evidence="3">histidine kinase</fullName>
        <ecNumber evidence="3">2.7.13.3</ecNumber>
    </recommendedName>
</protein>
<evidence type="ECO:0000313" key="16">
    <source>
        <dbReference type="Proteomes" id="UP000316968"/>
    </source>
</evidence>
<dbReference type="AlphaFoldDB" id="A0A4Y6UU24"/>
<dbReference type="RefSeq" id="WP_141447729.1">
    <property type="nucleotide sequence ID" value="NZ_CBCSAZ010000002.1"/>
</dbReference>
<keyword evidence="4" id="KW-1003">Cell membrane</keyword>
<dbReference type="InterPro" id="IPR003594">
    <property type="entry name" value="HATPase_dom"/>
</dbReference>
<evidence type="ECO:0000256" key="11">
    <source>
        <dbReference type="ARBA" id="ARBA00023136"/>
    </source>
</evidence>
<dbReference type="SMART" id="SM00304">
    <property type="entry name" value="HAMP"/>
    <property type="match status" value="1"/>
</dbReference>
<keyword evidence="5" id="KW-0597">Phosphoprotein</keyword>
<accession>A0A4Y6UU24</accession>
<dbReference type="SUPFAM" id="SSF55874">
    <property type="entry name" value="ATPase domain of HSP90 chaperone/DNA topoisomerase II/histidine kinase"/>
    <property type="match status" value="1"/>
</dbReference>
<dbReference type="CDD" id="cd16922">
    <property type="entry name" value="HATPase_EvgS-ArcB-TorS-like"/>
    <property type="match status" value="1"/>
</dbReference>
<dbReference type="FunFam" id="3.30.565.10:FF:000006">
    <property type="entry name" value="Sensor histidine kinase WalK"/>
    <property type="match status" value="1"/>
</dbReference>
<dbReference type="Pfam" id="PF00672">
    <property type="entry name" value="HAMP"/>
    <property type="match status" value="1"/>
</dbReference>
<keyword evidence="11 12" id="KW-0472">Membrane</keyword>
<comment type="catalytic activity">
    <reaction evidence="1">
        <text>ATP + protein L-histidine = ADP + protein N-phospho-L-histidine.</text>
        <dbReference type="EC" id="2.7.13.3"/>
    </reaction>
</comment>
<evidence type="ECO:0000256" key="2">
    <source>
        <dbReference type="ARBA" id="ARBA00004651"/>
    </source>
</evidence>
<dbReference type="InterPro" id="IPR004358">
    <property type="entry name" value="Sig_transdc_His_kin-like_C"/>
</dbReference>
<keyword evidence="12" id="KW-1133">Transmembrane helix</keyword>
<dbReference type="PANTHER" id="PTHR43711:SF1">
    <property type="entry name" value="HISTIDINE KINASE 1"/>
    <property type="match status" value="1"/>
</dbReference>
<evidence type="ECO:0000256" key="10">
    <source>
        <dbReference type="ARBA" id="ARBA00023012"/>
    </source>
</evidence>